<organism evidence="7 8">
    <name type="scientific">Treponema berlinense</name>
    <dbReference type="NCBI Taxonomy" id="225004"/>
    <lineage>
        <taxon>Bacteria</taxon>
        <taxon>Pseudomonadati</taxon>
        <taxon>Spirochaetota</taxon>
        <taxon>Spirochaetia</taxon>
        <taxon>Spirochaetales</taxon>
        <taxon>Treponemataceae</taxon>
        <taxon>Treponema</taxon>
    </lineage>
</organism>
<evidence type="ECO:0000256" key="3">
    <source>
        <dbReference type="ARBA" id="ARBA00022605"/>
    </source>
</evidence>
<dbReference type="GO" id="GO:0005829">
    <property type="term" value="C:cytosol"/>
    <property type="evidence" value="ECO:0007669"/>
    <property type="project" value="TreeGrafter"/>
</dbReference>
<dbReference type="PANTHER" id="PTHR46832:SF1">
    <property type="entry name" value="5'-METHYLTHIOADENOSINE_S-ADENOSYLHOMOCYSTEINE NUCLEOSIDASE"/>
    <property type="match status" value="1"/>
</dbReference>
<evidence type="ECO:0000256" key="4">
    <source>
        <dbReference type="ARBA" id="ARBA00022801"/>
    </source>
</evidence>
<dbReference type="EMBL" id="FUXC01000006">
    <property type="protein sequence ID" value="SJZ77940.1"/>
    <property type="molecule type" value="Genomic_DNA"/>
</dbReference>
<dbReference type="RefSeq" id="WP_078930936.1">
    <property type="nucleotide sequence ID" value="NZ_FUXC01000006.1"/>
</dbReference>
<dbReference type="AlphaFoldDB" id="A0A1T4NF94"/>
<dbReference type="SUPFAM" id="SSF53167">
    <property type="entry name" value="Purine and uridine phosphorylases"/>
    <property type="match status" value="1"/>
</dbReference>
<feature type="domain" description="Nucleoside phosphorylase" evidence="6">
    <location>
        <begin position="3"/>
        <end position="235"/>
    </location>
</feature>
<dbReference type="InterPro" id="IPR000845">
    <property type="entry name" value="Nucleoside_phosphorylase_d"/>
</dbReference>
<evidence type="ECO:0000256" key="1">
    <source>
        <dbReference type="ARBA" id="ARBA00004945"/>
    </source>
</evidence>
<dbReference type="GO" id="GO:0009164">
    <property type="term" value="P:nucleoside catabolic process"/>
    <property type="evidence" value="ECO:0007669"/>
    <property type="project" value="InterPro"/>
</dbReference>
<evidence type="ECO:0000256" key="2">
    <source>
        <dbReference type="ARBA" id="ARBA00011974"/>
    </source>
</evidence>
<gene>
    <name evidence="7" type="ORF">SAMN02745152_01190</name>
</gene>
<evidence type="ECO:0000313" key="8">
    <source>
        <dbReference type="Proteomes" id="UP000190395"/>
    </source>
</evidence>
<dbReference type="InterPro" id="IPR035994">
    <property type="entry name" value="Nucleoside_phosphorylase_sf"/>
</dbReference>
<dbReference type="EC" id="3.2.2.9" evidence="2"/>
<dbReference type="Proteomes" id="UP000190395">
    <property type="component" value="Unassembled WGS sequence"/>
</dbReference>
<name>A0A1T4NF94_9SPIR</name>
<dbReference type="Gene3D" id="3.40.50.1580">
    <property type="entry name" value="Nucleoside phosphorylase domain"/>
    <property type="match status" value="1"/>
</dbReference>
<dbReference type="GO" id="GO:0019509">
    <property type="term" value="P:L-methionine salvage from methylthioadenosine"/>
    <property type="evidence" value="ECO:0007669"/>
    <property type="project" value="UniProtKB-UniPathway"/>
</dbReference>
<dbReference type="UniPathway" id="UPA00904">
    <property type="reaction ID" value="UER00871"/>
</dbReference>
<evidence type="ECO:0000313" key="7">
    <source>
        <dbReference type="EMBL" id="SJZ77940.1"/>
    </source>
</evidence>
<protein>
    <recommendedName>
        <fullName evidence="2">adenosylhomocysteine nucleosidase</fullName>
        <ecNumber evidence="2">3.2.2.9</ecNumber>
    </recommendedName>
</protein>
<dbReference type="CDD" id="cd09008">
    <property type="entry name" value="MTAN"/>
    <property type="match status" value="1"/>
</dbReference>
<dbReference type="GO" id="GO:0008930">
    <property type="term" value="F:methylthioadenosine nucleosidase activity"/>
    <property type="evidence" value="ECO:0007669"/>
    <property type="project" value="InterPro"/>
</dbReference>
<dbReference type="OrthoDB" id="9792278at2"/>
<dbReference type="PANTHER" id="PTHR46832">
    <property type="entry name" value="5'-METHYLTHIOADENOSINE/S-ADENOSYLHOMOCYSTEINE NUCLEOSIDASE"/>
    <property type="match status" value="1"/>
</dbReference>
<dbReference type="STRING" id="225004.SAMN02745152_01190"/>
<dbReference type="InterPro" id="IPR010049">
    <property type="entry name" value="MTA_SAH_Nsdase"/>
</dbReference>
<dbReference type="GO" id="GO:0008782">
    <property type="term" value="F:adenosylhomocysteine nucleosidase activity"/>
    <property type="evidence" value="ECO:0007669"/>
    <property type="project" value="UniProtKB-EC"/>
</dbReference>
<proteinExistence type="predicted"/>
<keyword evidence="5" id="KW-0486">Methionine biosynthesis</keyword>
<dbReference type="NCBIfam" id="NF004079">
    <property type="entry name" value="PRK05584.1"/>
    <property type="match status" value="1"/>
</dbReference>
<dbReference type="NCBIfam" id="TIGR01704">
    <property type="entry name" value="MTA_SAH-Nsdase"/>
    <property type="match status" value="1"/>
</dbReference>
<evidence type="ECO:0000259" key="6">
    <source>
        <dbReference type="Pfam" id="PF01048"/>
    </source>
</evidence>
<keyword evidence="3" id="KW-0028">Amino-acid biosynthesis</keyword>
<accession>A0A1T4NF94</accession>
<keyword evidence="4" id="KW-0378">Hydrolase</keyword>
<dbReference type="GO" id="GO:0019284">
    <property type="term" value="P:L-methionine salvage from S-adenosylmethionine"/>
    <property type="evidence" value="ECO:0007669"/>
    <property type="project" value="TreeGrafter"/>
</dbReference>
<keyword evidence="8" id="KW-1185">Reference proteome</keyword>
<dbReference type="GeneID" id="303367432"/>
<sequence length="237" mass="25495">MEKIGIIGAMQIEIDWLKNLMAKEGSAKTVCAGGLDFETGKIHGKEVVVVRSGVGKVNAALCAQRLILQFNCTNIINTGIAGAMAEGLGVLDFVVSSDAVYHDMDATGFGYKIGQIPQMPVYSFEADKKMVLAVKKAFENCEESKGHKMIEGRIATGDQFISEKTLKAKIAENVSPACVEMEGCAIAQACWLNKTPFVIIRCMSDMADDLSSNGYEFNEGIAAQLSAQVVEKLIEAI</sequence>
<comment type="pathway">
    <text evidence="1">Amino-acid biosynthesis; L-methionine biosynthesis via salvage pathway; S-methyl-5-thio-alpha-D-ribose 1-phosphate from S-methyl-5'-thioadenosine (hydrolase route): step 1/2.</text>
</comment>
<evidence type="ECO:0000256" key="5">
    <source>
        <dbReference type="ARBA" id="ARBA00023167"/>
    </source>
</evidence>
<dbReference type="Pfam" id="PF01048">
    <property type="entry name" value="PNP_UDP_1"/>
    <property type="match status" value="1"/>
</dbReference>
<reference evidence="7 8" key="1">
    <citation type="submission" date="2017-02" db="EMBL/GenBank/DDBJ databases">
        <authorList>
            <person name="Peterson S.W."/>
        </authorList>
    </citation>
    <scope>NUCLEOTIDE SEQUENCE [LARGE SCALE GENOMIC DNA]</scope>
    <source>
        <strain evidence="7 8">ATCC BAA-909</strain>
    </source>
</reference>